<dbReference type="Gramene" id="ORUFI10G16660.1">
    <property type="protein sequence ID" value="ORUFI10G16660.1"/>
    <property type="gene ID" value="ORUFI10G16660"/>
</dbReference>
<reference evidence="2" key="2">
    <citation type="submission" date="2015-06" db="UniProtKB">
        <authorList>
            <consortium name="EnsemblPlants"/>
        </authorList>
    </citation>
    <scope>IDENTIFICATION</scope>
</reference>
<keyword evidence="3" id="KW-1185">Reference proteome</keyword>
<evidence type="ECO:0000313" key="3">
    <source>
        <dbReference type="Proteomes" id="UP000008022"/>
    </source>
</evidence>
<dbReference type="EnsemblPlants" id="ORUFI10G16660.1">
    <property type="protein sequence ID" value="ORUFI10G16660.1"/>
    <property type="gene ID" value="ORUFI10G16660"/>
</dbReference>
<accession>A0A0E0R1C8</accession>
<protein>
    <submittedName>
        <fullName evidence="2">Uncharacterized protein</fullName>
    </submittedName>
</protein>
<evidence type="ECO:0000313" key="2">
    <source>
        <dbReference type="EnsemblPlants" id="ORUFI10G16660.1"/>
    </source>
</evidence>
<dbReference type="HOGENOM" id="CLU_2726621_0_0_1"/>
<evidence type="ECO:0000256" key="1">
    <source>
        <dbReference type="SAM" id="MobiDB-lite"/>
    </source>
</evidence>
<organism evidence="2 3">
    <name type="scientific">Oryza rufipogon</name>
    <name type="common">Brownbeard rice</name>
    <name type="synonym">Asian wild rice</name>
    <dbReference type="NCBI Taxonomy" id="4529"/>
    <lineage>
        <taxon>Eukaryota</taxon>
        <taxon>Viridiplantae</taxon>
        <taxon>Streptophyta</taxon>
        <taxon>Embryophyta</taxon>
        <taxon>Tracheophyta</taxon>
        <taxon>Spermatophyta</taxon>
        <taxon>Magnoliopsida</taxon>
        <taxon>Liliopsida</taxon>
        <taxon>Poales</taxon>
        <taxon>Poaceae</taxon>
        <taxon>BOP clade</taxon>
        <taxon>Oryzoideae</taxon>
        <taxon>Oryzeae</taxon>
        <taxon>Oryzinae</taxon>
        <taxon>Oryza</taxon>
    </lineage>
</organism>
<name>A0A0E0R1C8_ORYRU</name>
<proteinExistence type="predicted"/>
<sequence length="72" mass="8000">MGASPSIGIPMPPVREQRARRRKKGEKQRKRKSGKKAGADMDTLTCGTHVGPTLTQPPRRIKPESKPLKELK</sequence>
<dbReference type="Proteomes" id="UP000008022">
    <property type="component" value="Unassembled WGS sequence"/>
</dbReference>
<dbReference type="AlphaFoldDB" id="A0A0E0R1C8"/>
<feature type="compositionally biased region" description="Basic and acidic residues" evidence="1">
    <location>
        <begin position="61"/>
        <end position="72"/>
    </location>
</feature>
<feature type="region of interest" description="Disordered" evidence="1">
    <location>
        <begin position="1"/>
        <end position="72"/>
    </location>
</feature>
<reference evidence="3" key="1">
    <citation type="submission" date="2013-06" db="EMBL/GenBank/DDBJ databases">
        <authorList>
            <person name="Zhao Q."/>
        </authorList>
    </citation>
    <scope>NUCLEOTIDE SEQUENCE</scope>
    <source>
        <strain evidence="3">cv. W1943</strain>
    </source>
</reference>
<feature type="compositionally biased region" description="Basic residues" evidence="1">
    <location>
        <begin position="18"/>
        <end position="35"/>
    </location>
</feature>